<keyword evidence="3" id="KW-1185">Reference proteome</keyword>
<evidence type="ECO:0000256" key="1">
    <source>
        <dbReference type="SAM" id="Phobius"/>
    </source>
</evidence>
<dbReference type="InterPro" id="IPR011733">
    <property type="entry name" value="CHP02185_IM"/>
</dbReference>
<feature type="transmembrane region" description="Helical" evidence="1">
    <location>
        <begin position="162"/>
        <end position="184"/>
    </location>
</feature>
<feature type="transmembrane region" description="Helical" evidence="1">
    <location>
        <begin position="113"/>
        <end position="131"/>
    </location>
</feature>
<dbReference type="RefSeq" id="WP_209628564.1">
    <property type="nucleotide sequence ID" value="NZ_PRDG01000005.1"/>
</dbReference>
<dbReference type="Proteomes" id="UP001519296">
    <property type="component" value="Unassembled WGS sequence"/>
</dbReference>
<feature type="transmembrane region" description="Helical" evidence="1">
    <location>
        <begin position="39"/>
        <end position="55"/>
    </location>
</feature>
<dbReference type="NCBIfam" id="TIGR02185">
    <property type="entry name" value="Trep_Strep"/>
    <property type="match status" value="1"/>
</dbReference>
<evidence type="ECO:0000313" key="3">
    <source>
        <dbReference type="Proteomes" id="UP001519296"/>
    </source>
</evidence>
<evidence type="ECO:0008006" key="4">
    <source>
        <dbReference type="Google" id="ProtNLM"/>
    </source>
</evidence>
<keyword evidence="1" id="KW-0812">Transmembrane</keyword>
<organism evidence="2 3">
    <name type="scientific">Streptococcus oricebi</name>
    <dbReference type="NCBI Taxonomy" id="1547447"/>
    <lineage>
        <taxon>Bacteria</taxon>
        <taxon>Bacillati</taxon>
        <taxon>Bacillota</taxon>
        <taxon>Bacilli</taxon>
        <taxon>Lactobacillales</taxon>
        <taxon>Streptococcaceae</taxon>
        <taxon>Streptococcus</taxon>
    </lineage>
</organism>
<proteinExistence type="predicted"/>
<feature type="transmembrane region" description="Helical" evidence="1">
    <location>
        <begin position="62"/>
        <end position="78"/>
    </location>
</feature>
<feature type="transmembrane region" description="Helical" evidence="1">
    <location>
        <begin position="12"/>
        <end position="33"/>
    </location>
</feature>
<comment type="caution">
    <text evidence="2">The sequence shown here is derived from an EMBL/GenBank/DDBJ whole genome shotgun (WGS) entry which is preliminary data.</text>
</comment>
<sequence>MKTKFTVKDLINAGLYTLLIFVATFVGGMIGFIPYTMPLVPFIGGLVGGPIFMLYSTKIHHFGLVLIMGTLIGLFFMATGHGVYILPETMFLSLLAEWVLHQGNYQSIKHARWAFTVYSLASIFNFIPIFLNRDAYIAKVVEQGYGQEFADKMMSVLPNWSLLPIVLLGAVGGYLGATIGIKMLHKHFNKVSL</sequence>
<protein>
    <recommendedName>
        <fullName evidence="4">Trep_Strep domain-containing protein</fullName>
    </recommendedName>
</protein>
<reference evidence="2 3" key="1">
    <citation type="submission" date="2018-02" db="EMBL/GenBank/DDBJ databases">
        <title>Draft genome sequence of Streptococcus oricebi CCUG 70868T type strain.</title>
        <authorList>
            <person name="Mendez V."/>
            <person name="Salva-Serra F."/>
            <person name="Jaen-Luchoro D."/>
            <person name="Gonzales-Siles L."/>
            <person name="Karlsson R."/>
            <person name="Engstrom-Jakobsson H."/>
            <person name="Busquets A."/>
            <person name="Gomila M."/>
            <person name="Pineiro-Iglesias B."/>
            <person name="Bennasar-Figueras A."/>
            <person name="Seeger M."/>
            <person name="Moore E."/>
        </authorList>
    </citation>
    <scope>NUCLEOTIDE SEQUENCE [LARGE SCALE GENOMIC DNA]</scope>
    <source>
        <strain evidence="2 3">CCUG 70868</strain>
    </source>
</reference>
<accession>A0ABS5B584</accession>
<gene>
    <name evidence="2" type="ORF">C4K46_08630</name>
</gene>
<keyword evidence="1" id="KW-1133">Transmembrane helix</keyword>
<keyword evidence="1" id="KW-0472">Membrane</keyword>
<dbReference type="EMBL" id="PRDG01000005">
    <property type="protein sequence ID" value="MBP2624002.1"/>
    <property type="molecule type" value="Genomic_DNA"/>
</dbReference>
<dbReference type="Pfam" id="PF09605">
    <property type="entry name" value="Trep_Strep"/>
    <property type="match status" value="1"/>
</dbReference>
<evidence type="ECO:0000313" key="2">
    <source>
        <dbReference type="EMBL" id="MBP2624002.1"/>
    </source>
</evidence>
<name>A0ABS5B584_9STRE</name>